<dbReference type="PROSITE" id="PS50102">
    <property type="entry name" value="RRM"/>
    <property type="match status" value="1"/>
</dbReference>
<proteinExistence type="predicted"/>
<dbReference type="RefSeq" id="XP_018003453.1">
    <property type="nucleotide sequence ID" value="XM_018147270.1"/>
</dbReference>
<reference evidence="6 7" key="1">
    <citation type="submission" date="2015-06" db="EMBL/GenBank/DDBJ databases">
        <title>Draft genome of the ant-associated black yeast Phialophora attae CBS 131958.</title>
        <authorList>
            <person name="Moreno L.F."/>
            <person name="Stielow B.J."/>
            <person name="de Hoog S."/>
            <person name="Vicente V.A."/>
            <person name="Weiss V.A."/>
            <person name="de Vries M."/>
            <person name="Cruz L.M."/>
            <person name="Souza E.M."/>
        </authorList>
    </citation>
    <scope>NUCLEOTIDE SEQUENCE [LARGE SCALE GENOMIC DNA]</scope>
    <source>
        <strain evidence="6 7">CBS 131958</strain>
    </source>
</reference>
<dbReference type="Proteomes" id="UP000038010">
    <property type="component" value="Unassembled WGS sequence"/>
</dbReference>
<evidence type="ECO:0000256" key="2">
    <source>
        <dbReference type="PROSITE-ProRule" id="PRU00176"/>
    </source>
</evidence>
<dbReference type="PROSITE" id="PS50177">
    <property type="entry name" value="NTF2_DOMAIN"/>
    <property type="match status" value="1"/>
</dbReference>
<feature type="region of interest" description="Disordered" evidence="3">
    <location>
        <begin position="450"/>
        <end position="526"/>
    </location>
</feature>
<dbReference type="CDD" id="cd00590">
    <property type="entry name" value="RRM_SF"/>
    <property type="match status" value="1"/>
</dbReference>
<feature type="compositionally biased region" description="Low complexity" evidence="3">
    <location>
        <begin position="273"/>
        <end position="284"/>
    </location>
</feature>
<feature type="compositionally biased region" description="Low complexity" evidence="3">
    <location>
        <begin position="311"/>
        <end position="349"/>
    </location>
</feature>
<dbReference type="InterPro" id="IPR000504">
    <property type="entry name" value="RRM_dom"/>
</dbReference>
<evidence type="ECO:0000256" key="1">
    <source>
        <dbReference type="ARBA" id="ARBA00022884"/>
    </source>
</evidence>
<dbReference type="OrthoDB" id="339151at2759"/>
<evidence type="ECO:0000259" key="4">
    <source>
        <dbReference type="PROSITE" id="PS50102"/>
    </source>
</evidence>
<dbReference type="VEuPathDB" id="FungiDB:AB675_6941"/>
<keyword evidence="1 2" id="KW-0694">RNA-binding</keyword>
<dbReference type="GeneID" id="28739149"/>
<dbReference type="GO" id="GO:0016579">
    <property type="term" value="P:protein deubiquitination"/>
    <property type="evidence" value="ECO:0007669"/>
    <property type="project" value="TreeGrafter"/>
</dbReference>
<sequence length="526" mass="55713">MADSTSTMNGVYGNQFSQPAELAASIPPTSGHAPSVSQSTTASAAASTQKADPQEIGWYFVEQYYTTLSKSPERIHLFYKKKSQLVTGVEAEKVIPAVGEKAISEKIKSLDIRDCKVRVLNVDSQTSFSNIVVQVIGEMSNKGQAHHKFVQTFVLAEQPNGYFVLNDIFRYLNEDEVEVVDDEAQPEVPVEEPNTPADETVEPPTEKLVVSETAAEQVDEKLEEDKAAEPEIEEPVNGVAESVQEEPAAVEADEPEAEVEDVKEAEPEPTPEAPAASEPTVVAPPKAPEPVPETQPAKPKTWASMLGGSKPAVPALPVQAAAPSQPRTQKPAAAPAAAASRAAPTEPTAVSPSPTPSNGWQEAGHGKKSRGTSQAKVEPGNVLAYIKNVNDKVDARLLREALEKHGELKYFDVSRQRNCAFVEFANSDGYAAAVAANPHTVGSETITVEERRPRPNAYGGANAPFGRGNSQNARGTGRGGNMQQRQGSQGPQGGNAAPRGGAIQQRGGARSGNVTPRGGRGQAQAA</sequence>
<dbReference type="InterPro" id="IPR032710">
    <property type="entry name" value="NTF2-like_dom_sf"/>
</dbReference>
<feature type="compositionally biased region" description="Basic and acidic residues" evidence="3">
    <location>
        <begin position="218"/>
        <end position="229"/>
    </location>
</feature>
<dbReference type="GO" id="GO:0034517">
    <property type="term" value="P:ribophagy"/>
    <property type="evidence" value="ECO:0007669"/>
    <property type="project" value="TreeGrafter"/>
</dbReference>
<comment type="caution">
    <text evidence="6">The sequence shown here is derived from an EMBL/GenBank/DDBJ whole genome shotgun (WGS) entry which is preliminary data.</text>
</comment>
<dbReference type="STRING" id="1664694.A0A0N1HEV1"/>
<evidence type="ECO:0000259" key="5">
    <source>
        <dbReference type="PROSITE" id="PS50177"/>
    </source>
</evidence>
<dbReference type="InterPro" id="IPR012677">
    <property type="entry name" value="Nucleotide-bd_a/b_plait_sf"/>
</dbReference>
<dbReference type="SMART" id="SM00360">
    <property type="entry name" value="RRM"/>
    <property type="match status" value="1"/>
</dbReference>
<dbReference type="EMBL" id="LFJN01000005">
    <property type="protein sequence ID" value="KPI43490.1"/>
    <property type="molecule type" value="Genomic_DNA"/>
</dbReference>
<feature type="domain" description="RRM" evidence="4">
    <location>
        <begin position="382"/>
        <end position="453"/>
    </location>
</feature>
<evidence type="ECO:0000313" key="7">
    <source>
        <dbReference type="Proteomes" id="UP000038010"/>
    </source>
</evidence>
<dbReference type="GO" id="GO:1990904">
    <property type="term" value="C:ribonucleoprotein complex"/>
    <property type="evidence" value="ECO:0007669"/>
    <property type="project" value="TreeGrafter"/>
</dbReference>
<dbReference type="SUPFAM" id="SSF54928">
    <property type="entry name" value="RNA-binding domain, RBD"/>
    <property type="match status" value="1"/>
</dbReference>
<feature type="region of interest" description="Disordered" evidence="3">
    <location>
        <begin position="24"/>
        <end position="48"/>
    </location>
</feature>
<dbReference type="InterPro" id="IPR035979">
    <property type="entry name" value="RBD_domain_sf"/>
</dbReference>
<dbReference type="AlphaFoldDB" id="A0A0N1HEV1"/>
<dbReference type="GO" id="GO:0005829">
    <property type="term" value="C:cytosol"/>
    <property type="evidence" value="ECO:0007669"/>
    <property type="project" value="TreeGrafter"/>
</dbReference>
<feature type="region of interest" description="Disordered" evidence="3">
    <location>
        <begin position="180"/>
        <end position="380"/>
    </location>
</feature>
<dbReference type="Pfam" id="PF00076">
    <property type="entry name" value="RRM_1"/>
    <property type="match status" value="1"/>
</dbReference>
<dbReference type="PANTHER" id="PTHR10693">
    <property type="entry name" value="RAS GTPASE-ACTIVATING PROTEIN-BINDING PROTEIN"/>
    <property type="match status" value="1"/>
</dbReference>
<evidence type="ECO:0000313" key="6">
    <source>
        <dbReference type="EMBL" id="KPI43490.1"/>
    </source>
</evidence>
<dbReference type="GO" id="GO:1990861">
    <property type="term" value="C:Ubp3-Bre5 deubiquitination complex"/>
    <property type="evidence" value="ECO:0007669"/>
    <property type="project" value="TreeGrafter"/>
</dbReference>
<name>A0A0N1HEV1_9EURO</name>
<feature type="compositionally biased region" description="Low complexity" evidence="3">
    <location>
        <begin position="37"/>
        <end position="48"/>
    </location>
</feature>
<dbReference type="InterPro" id="IPR039539">
    <property type="entry name" value="Ras_GTPase_bind_prot"/>
</dbReference>
<dbReference type="PANTHER" id="PTHR10693:SF20">
    <property type="entry name" value="AT27578P"/>
    <property type="match status" value="1"/>
</dbReference>
<gene>
    <name evidence="6" type="ORF">AB675_6941</name>
</gene>
<protein>
    <submittedName>
        <fullName evidence="6">Putative G3BP-like protein</fullName>
    </submittedName>
</protein>
<accession>A0A0N1HEV1</accession>
<feature type="domain" description="NTF2" evidence="5">
    <location>
        <begin position="56"/>
        <end position="171"/>
    </location>
</feature>
<organism evidence="6 7">
    <name type="scientific">Cyphellophora attinorum</name>
    <dbReference type="NCBI Taxonomy" id="1664694"/>
    <lineage>
        <taxon>Eukaryota</taxon>
        <taxon>Fungi</taxon>
        <taxon>Dikarya</taxon>
        <taxon>Ascomycota</taxon>
        <taxon>Pezizomycotina</taxon>
        <taxon>Eurotiomycetes</taxon>
        <taxon>Chaetothyriomycetidae</taxon>
        <taxon>Chaetothyriales</taxon>
        <taxon>Cyphellophoraceae</taxon>
        <taxon>Cyphellophora</taxon>
    </lineage>
</organism>
<dbReference type="Pfam" id="PF02136">
    <property type="entry name" value="NTF2"/>
    <property type="match status" value="1"/>
</dbReference>
<dbReference type="FunFam" id="3.10.450.50:FF:000003">
    <property type="entry name" value="Nuclear transport factor 2 family protein"/>
    <property type="match status" value="1"/>
</dbReference>
<evidence type="ECO:0000256" key="3">
    <source>
        <dbReference type="SAM" id="MobiDB-lite"/>
    </source>
</evidence>
<keyword evidence="7" id="KW-1185">Reference proteome</keyword>
<dbReference type="Gene3D" id="3.30.70.330">
    <property type="match status" value="1"/>
</dbReference>
<dbReference type="SUPFAM" id="SSF54427">
    <property type="entry name" value="NTF2-like"/>
    <property type="match status" value="1"/>
</dbReference>
<dbReference type="InterPro" id="IPR002075">
    <property type="entry name" value="NTF2_dom"/>
</dbReference>
<dbReference type="CDD" id="cd00780">
    <property type="entry name" value="NTF2"/>
    <property type="match status" value="1"/>
</dbReference>
<dbReference type="GO" id="GO:0003729">
    <property type="term" value="F:mRNA binding"/>
    <property type="evidence" value="ECO:0007669"/>
    <property type="project" value="TreeGrafter"/>
</dbReference>
<feature type="compositionally biased region" description="Polar residues" evidence="3">
    <location>
        <begin position="350"/>
        <end position="360"/>
    </location>
</feature>
<feature type="compositionally biased region" description="Low complexity" evidence="3">
    <location>
        <begin position="483"/>
        <end position="508"/>
    </location>
</feature>
<dbReference type="InterPro" id="IPR018222">
    <property type="entry name" value="Nuclear_transport_factor_2_euk"/>
</dbReference>
<dbReference type="Gene3D" id="3.10.450.50">
    <property type="match status" value="1"/>
</dbReference>